<dbReference type="SUPFAM" id="SSF51735">
    <property type="entry name" value="NAD(P)-binding Rossmann-fold domains"/>
    <property type="match status" value="1"/>
</dbReference>
<proteinExistence type="predicted"/>
<keyword evidence="1" id="KW-1133">Transmembrane helix</keyword>
<dbReference type="Proteomes" id="UP001172684">
    <property type="component" value="Unassembled WGS sequence"/>
</dbReference>
<evidence type="ECO:0000313" key="3">
    <source>
        <dbReference type="Proteomes" id="UP001172684"/>
    </source>
</evidence>
<gene>
    <name evidence="2" type="ORF">H2201_007052</name>
</gene>
<organism evidence="2 3">
    <name type="scientific">Coniosporium apollinis</name>
    <dbReference type="NCBI Taxonomy" id="61459"/>
    <lineage>
        <taxon>Eukaryota</taxon>
        <taxon>Fungi</taxon>
        <taxon>Dikarya</taxon>
        <taxon>Ascomycota</taxon>
        <taxon>Pezizomycotina</taxon>
        <taxon>Dothideomycetes</taxon>
        <taxon>Dothideomycetes incertae sedis</taxon>
        <taxon>Coniosporium</taxon>
    </lineage>
</organism>
<sequence>MRPAVSSPPPAALILRLLPSILLLPVSALLLFLSYCYHYLGYRNKAARRTALPNRKTILITGADTPTGLALARLFHRTGHKVVAADVNGSIAPFSASVADFYRLPAPRPAPSQLQKSRKEQAHGRERAPWLKWIFRPQKLGVARRIPYSMRVSNIIGTQEACLWVLCDHATRQEDAERTINAWSFVDPQQTCAFIHAPKEVRATLEEPTAFAAFVNELEGAHIRAPKVSRVFSRAEIHRALGASPKGTKFILEEENAPERAALVRAYDKERRKRDSGISGVADDDDVDDVVSEEPWTPMQIKLPMQTMNETYHTIAELKISKQLPWVMREVVEGEEYAAHVLVVNGELKAFVVSKSENLPSGPLRSLTSRKLLSAARNDTEAHIPAFVTPDSAFHATLLTFTRTLVSALPHSSTLSTHLTLTFRVSSFPTPTGTAQTIFATSCSTAASPSLASLLQLGRTPETAAKLVAAYLSAVPTPTAENGKAIEPAVRINGHREDEEEDIVFLPEAGVGTVYALPVAVRELLVLPIVEVLLWRRVTRKRLVERLREVMENLVHLINLIAFGKEELFELEDPWPAVLQWHVVEPLQLLKGVWRGGEMAG</sequence>
<name>A0ABQ9NKE7_9PEZI</name>
<dbReference type="InterPro" id="IPR036291">
    <property type="entry name" value="NAD(P)-bd_dom_sf"/>
</dbReference>
<dbReference type="EMBL" id="JAPDRL010000068">
    <property type="protein sequence ID" value="KAJ9660145.1"/>
    <property type="molecule type" value="Genomic_DNA"/>
</dbReference>
<reference evidence="2" key="1">
    <citation type="submission" date="2022-10" db="EMBL/GenBank/DDBJ databases">
        <title>Culturing micro-colonial fungi from biological soil crusts in the Mojave desert and describing Neophaeococcomyces mojavensis, and introducing the new genera and species Taxawa tesnikishii.</title>
        <authorList>
            <person name="Kurbessoian T."/>
            <person name="Stajich J.E."/>
        </authorList>
    </citation>
    <scope>NUCLEOTIDE SEQUENCE</scope>
    <source>
        <strain evidence="2">TK_1</strain>
    </source>
</reference>
<keyword evidence="1" id="KW-0472">Membrane</keyword>
<comment type="caution">
    <text evidence="2">The sequence shown here is derived from an EMBL/GenBank/DDBJ whole genome shotgun (WGS) entry which is preliminary data.</text>
</comment>
<feature type="transmembrane region" description="Helical" evidence="1">
    <location>
        <begin position="20"/>
        <end position="40"/>
    </location>
</feature>
<keyword evidence="1" id="KW-0812">Transmembrane</keyword>
<protein>
    <submittedName>
        <fullName evidence="2">Uncharacterized protein</fullName>
    </submittedName>
</protein>
<accession>A0ABQ9NKE7</accession>
<evidence type="ECO:0000256" key="1">
    <source>
        <dbReference type="SAM" id="Phobius"/>
    </source>
</evidence>
<keyword evidence="3" id="KW-1185">Reference proteome</keyword>
<evidence type="ECO:0000313" key="2">
    <source>
        <dbReference type="EMBL" id="KAJ9660145.1"/>
    </source>
</evidence>